<name>A0A2G2ZCV1_CAPAN</name>
<dbReference type="Proteomes" id="UP000222542">
    <property type="component" value="Unassembled WGS sequence"/>
</dbReference>
<keyword evidence="3" id="KW-1185">Reference proteome</keyword>
<dbReference type="OMA" id="KNGTREW"/>
<feature type="compositionally biased region" description="Low complexity" evidence="1">
    <location>
        <begin position="61"/>
        <end position="76"/>
    </location>
</feature>
<organism evidence="2 3">
    <name type="scientific">Capsicum annuum</name>
    <name type="common">Capsicum pepper</name>
    <dbReference type="NCBI Taxonomy" id="4072"/>
    <lineage>
        <taxon>Eukaryota</taxon>
        <taxon>Viridiplantae</taxon>
        <taxon>Streptophyta</taxon>
        <taxon>Embryophyta</taxon>
        <taxon>Tracheophyta</taxon>
        <taxon>Spermatophyta</taxon>
        <taxon>Magnoliopsida</taxon>
        <taxon>eudicotyledons</taxon>
        <taxon>Gunneridae</taxon>
        <taxon>Pentapetalae</taxon>
        <taxon>asterids</taxon>
        <taxon>lamiids</taxon>
        <taxon>Solanales</taxon>
        <taxon>Solanaceae</taxon>
        <taxon>Solanoideae</taxon>
        <taxon>Capsiceae</taxon>
        <taxon>Capsicum</taxon>
    </lineage>
</organism>
<reference evidence="2 3" key="2">
    <citation type="journal article" date="2017" name="Genome Biol.">
        <title>New reference genome sequences of hot pepper reveal the massive evolution of plant disease-resistance genes by retroduplication.</title>
        <authorList>
            <person name="Kim S."/>
            <person name="Park J."/>
            <person name="Yeom S.I."/>
            <person name="Kim Y.M."/>
            <person name="Seo E."/>
            <person name="Kim K.T."/>
            <person name="Kim M.S."/>
            <person name="Lee J.M."/>
            <person name="Cheong K."/>
            <person name="Shin H.S."/>
            <person name="Kim S.B."/>
            <person name="Han K."/>
            <person name="Lee J."/>
            <person name="Park M."/>
            <person name="Lee H.A."/>
            <person name="Lee H.Y."/>
            <person name="Lee Y."/>
            <person name="Oh S."/>
            <person name="Lee J.H."/>
            <person name="Choi E."/>
            <person name="Choi E."/>
            <person name="Lee S.E."/>
            <person name="Jeon J."/>
            <person name="Kim H."/>
            <person name="Choi G."/>
            <person name="Song H."/>
            <person name="Lee J."/>
            <person name="Lee S.C."/>
            <person name="Kwon J.K."/>
            <person name="Lee H.Y."/>
            <person name="Koo N."/>
            <person name="Hong Y."/>
            <person name="Kim R.W."/>
            <person name="Kang W.H."/>
            <person name="Huh J.H."/>
            <person name="Kang B.C."/>
            <person name="Yang T.J."/>
            <person name="Lee Y.H."/>
            <person name="Bennetzen J.L."/>
            <person name="Choi D."/>
        </authorList>
    </citation>
    <scope>NUCLEOTIDE SEQUENCE [LARGE SCALE GENOMIC DNA]</scope>
    <source>
        <strain evidence="3">cv. CM334</strain>
    </source>
</reference>
<evidence type="ECO:0000256" key="1">
    <source>
        <dbReference type="SAM" id="MobiDB-lite"/>
    </source>
</evidence>
<comment type="caution">
    <text evidence="2">The sequence shown here is derived from an EMBL/GenBank/DDBJ whole genome shotgun (WGS) entry which is preliminary data.</text>
</comment>
<feature type="region of interest" description="Disordered" evidence="1">
    <location>
        <begin position="18"/>
        <end position="83"/>
    </location>
</feature>
<dbReference type="AlphaFoldDB" id="A0A2G2ZCV1"/>
<proteinExistence type="predicted"/>
<accession>A0A2G2ZCV1</accession>
<gene>
    <name evidence="2" type="ORF">T459_17826</name>
</gene>
<evidence type="ECO:0000313" key="2">
    <source>
        <dbReference type="EMBL" id="PHT79774.1"/>
    </source>
</evidence>
<dbReference type="STRING" id="4072.A0A2G2ZCV1"/>
<evidence type="ECO:0000313" key="3">
    <source>
        <dbReference type="Proteomes" id="UP000222542"/>
    </source>
</evidence>
<dbReference type="EMBL" id="AYRZ02000006">
    <property type="protein sequence ID" value="PHT79774.1"/>
    <property type="molecule type" value="Genomic_DNA"/>
</dbReference>
<reference evidence="2 3" key="1">
    <citation type="journal article" date="2014" name="Nat. Genet.">
        <title>Genome sequence of the hot pepper provides insights into the evolution of pungency in Capsicum species.</title>
        <authorList>
            <person name="Kim S."/>
            <person name="Park M."/>
            <person name="Yeom S.I."/>
            <person name="Kim Y.M."/>
            <person name="Lee J.M."/>
            <person name="Lee H.A."/>
            <person name="Seo E."/>
            <person name="Choi J."/>
            <person name="Cheong K."/>
            <person name="Kim K.T."/>
            <person name="Jung K."/>
            <person name="Lee G.W."/>
            <person name="Oh S.K."/>
            <person name="Bae C."/>
            <person name="Kim S.B."/>
            <person name="Lee H.Y."/>
            <person name="Kim S.Y."/>
            <person name="Kim M.S."/>
            <person name="Kang B.C."/>
            <person name="Jo Y.D."/>
            <person name="Yang H.B."/>
            <person name="Jeong H.J."/>
            <person name="Kang W.H."/>
            <person name="Kwon J.K."/>
            <person name="Shin C."/>
            <person name="Lim J.Y."/>
            <person name="Park J.H."/>
            <person name="Huh J.H."/>
            <person name="Kim J.S."/>
            <person name="Kim B.D."/>
            <person name="Cohen O."/>
            <person name="Paran I."/>
            <person name="Suh M.C."/>
            <person name="Lee S.B."/>
            <person name="Kim Y.K."/>
            <person name="Shin Y."/>
            <person name="Noh S.J."/>
            <person name="Park J."/>
            <person name="Seo Y.S."/>
            <person name="Kwon S.Y."/>
            <person name="Kim H.A."/>
            <person name="Park J.M."/>
            <person name="Kim H.J."/>
            <person name="Choi S.B."/>
            <person name="Bosland P.W."/>
            <person name="Reeves G."/>
            <person name="Jo S.H."/>
            <person name="Lee B.W."/>
            <person name="Cho H.T."/>
            <person name="Choi H.S."/>
            <person name="Lee M.S."/>
            <person name="Yu Y."/>
            <person name="Do Choi Y."/>
            <person name="Park B.S."/>
            <person name="van Deynze A."/>
            <person name="Ashrafi H."/>
            <person name="Hill T."/>
            <person name="Kim W.T."/>
            <person name="Pai H.S."/>
            <person name="Ahn H.K."/>
            <person name="Yeam I."/>
            <person name="Giovannoni J.J."/>
            <person name="Rose J.K."/>
            <person name="Sorensen I."/>
            <person name="Lee S.J."/>
            <person name="Kim R.W."/>
            <person name="Choi I.Y."/>
            <person name="Choi B.S."/>
            <person name="Lim J.S."/>
            <person name="Lee Y.H."/>
            <person name="Choi D."/>
        </authorList>
    </citation>
    <scope>NUCLEOTIDE SEQUENCE [LARGE SCALE GENOMIC DNA]</scope>
    <source>
        <strain evidence="3">cv. CM334</strain>
    </source>
</reference>
<dbReference type="Gramene" id="PHT79774">
    <property type="protein sequence ID" value="PHT79774"/>
    <property type="gene ID" value="T459_17826"/>
</dbReference>
<protein>
    <submittedName>
        <fullName evidence="2">Uncharacterized protein</fullName>
    </submittedName>
</protein>
<sequence length="104" mass="11534">MTIIFLLEGFQKSIEDWRQTQPASEDGTMVQPSPGDMNRTWTNVVDGPKKGNTYGLGGKQSSSSSSPMLPNSASISQNTEEMETMRTKIEELTQHCVKLPSLKR</sequence>